<dbReference type="EMBL" id="MU277203">
    <property type="protein sequence ID" value="KAI0063339.1"/>
    <property type="molecule type" value="Genomic_DNA"/>
</dbReference>
<reference evidence="1" key="1">
    <citation type="submission" date="2021-03" db="EMBL/GenBank/DDBJ databases">
        <authorList>
            <consortium name="DOE Joint Genome Institute"/>
            <person name="Ahrendt S."/>
            <person name="Looney B.P."/>
            <person name="Miyauchi S."/>
            <person name="Morin E."/>
            <person name="Drula E."/>
            <person name="Courty P.E."/>
            <person name="Chicoki N."/>
            <person name="Fauchery L."/>
            <person name="Kohler A."/>
            <person name="Kuo A."/>
            <person name="Labutti K."/>
            <person name="Pangilinan J."/>
            <person name="Lipzen A."/>
            <person name="Riley R."/>
            <person name="Andreopoulos W."/>
            <person name="He G."/>
            <person name="Johnson J."/>
            <person name="Barry K.W."/>
            <person name="Grigoriev I.V."/>
            <person name="Nagy L."/>
            <person name="Hibbett D."/>
            <person name="Henrissat B."/>
            <person name="Matheny P.B."/>
            <person name="Labbe J."/>
            <person name="Martin F."/>
        </authorList>
    </citation>
    <scope>NUCLEOTIDE SEQUENCE</scope>
    <source>
        <strain evidence="1">HHB10654</strain>
    </source>
</reference>
<name>A0ACB8T3B3_9AGAM</name>
<accession>A0ACB8T3B3</accession>
<dbReference type="Proteomes" id="UP000814140">
    <property type="component" value="Unassembled WGS sequence"/>
</dbReference>
<organism evidence="1 2">
    <name type="scientific">Artomyces pyxidatus</name>
    <dbReference type="NCBI Taxonomy" id="48021"/>
    <lineage>
        <taxon>Eukaryota</taxon>
        <taxon>Fungi</taxon>
        <taxon>Dikarya</taxon>
        <taxon>Basidiomycota</taxon>
        <taxon>Agaricomycotina</taxon>
        <taxon>Agaricomycetes</taxon>
        <taxon>Russulales</taxon>
        <taxon>Auriscalpiaceae</taxon>
        <taxon>Artomyces</taxon>
    </lineage>
</organism>
<comment type="caution">
    <text evidence="1">The sequence shown here is derived from an EMBL/GenBank/DDBJ whole genome shotgun (WGS) entry which is preliminary data.</text>
</comment>
<keyword evidence="2" id="KW-1185">Reference proteome</keyword>
<evidence type="ECO:0000313" key="1">
    <source>
        <dbReference type="EMBL" id="KAI0063339.1"/>
    </source>
</evidence>
<proteinExistence type="predicted"/>
<protein>
    <submittedName>
        <fullName evidence="1">Uncharacterized protein</fullName>
    </submittedName>
</protein>
<reference evidence="1" key="2">
    <citation type="journal article" date="2022" name="New Phytol.">
        <title>Evolutionary transition to the ectomycorrhizal habit in the genomes of a hyperdiverse lineage of mushroom-forming fungi.</title>
        <authorList>
            <person name="Looney B."/>
            <person name="Miyauchi S."/>
            <person name="Morin E."/>
            <person name="Drula E."/>
            <person name="Courty P.E."/>
            <person name="Kohler A."/>
            <person name="Kuo A."/>
            <person name="LaButti K."/>
            <person name="Pangilinan J."/>
            <person name="Lipzen A."/>
            <person name="Riley R."/>
            <person name="Andreopoulos W."/>
            <person name="He G."/>
            <person name="Johnson J."/>
            <person name="Nolan M."/>
            <person name="Tritt A."/>
            <person name="Barry K.W."/>
            <person name="Grigoriev I.V."/>
            <person name="Nagy L.G."/>
            <person name="Hibbett D."/>
            <person name="Henrissat B."/>
            <person name="Matheny P.B."/>
            <person name="Labbe J."/>
            <person name="Martin F.M."/>
        </authorList>
    </citation>
    <scope>NUCLEOTIDE SEQUENCE</scope>
    <source>
        <strain evidence="1">HHB10654</strain>
    </source>
</reference>
<evidence type="ECO:0000313" key="2">
    <source>
        <dbReference type="Proteomes" id="UP000814140"/>
    </source>
</evidence>
<sequence>MVGRVISRDLKLAVIHLYENGALDLDTILTCAGFSERTFWRIKRLWEDSGDVVTHRSTTRGRPRMLIRSDLDYILELVKNRPSWFLDELTDLLQTHRLISVHFTTIHRELCRAGVSVKKLRRIAKERNDNL</sequence>
<feature type="non-terminal residue" evidence="1">
    <location>
        <position position="131"/>
    </location>
</feature>
<gene>
    <name evidence="1" type="ORF">BV25DRAFT_1763249</name>
</gene>